<keyword evidence="3" id="KW-1185">Reference proteome</keyword>
<protein>
    <submittedName>
        <fullName evidence="2">Uncharacterized protein</fullName>
    </submittedName>
</protein>
<dbReference type="AlphaFoldDB" id="A0A5C5FV17"/>
<dbReference type="GO" id="GO:0045332">
    <property type="term" value="P:phospholipid translocation"/>
    <property type="evidence" value="ECO:0007669"/>
    <property type="project" value="TreeGrafter"/>
</dbReference>
<gene>
    <name evidence="2" type="ORF">DMC30DRAFT_398884</name>
</gene>
<dbReference type="PANTHER" id="PTHR14856">
    <property type="entry name" value="PQ-LOOP REPEAT-CONTAINING PROTEIN 1-LIKE PROTEIN"/>
    <property type="match status" value="1"/>
</dbReference>
<reference evidence="2 3" key="1">
    <citation type="submission" date="2019-03" db="EMBL/GenBank/DDBJ databases">
        <title>Rhodosporidium diobovatum UCD-FST 08-225 genome sequencing, assembly, and annotation.</title>
        <authorList>
            <person name="Fakankun I.U."/>
            <person name="Fristensky B."/>
            <person name="Levin D.B."/>
        </authorList>
    </citation>
    <scope>NUCLEOTIDE SEQUENCE [LARGE SCALE GENOMIC DNA]</scope>
    <source>
        <strain evidence="2 3">UCD-FST 08-225</strain>
    </source>
</reference>
<evidence type="ECO:0000313" key="2">
    <source>
        <dbReference type="EMBL" id="TNY20032.1"/>
    </source>
</evidence>
<proteinExistence type="predicted"/>
<accession>A0A5C5FV17</accession>
<dbReference type="PANTHER" id="PTHR14856:SF9">
    <property type="entry name" value="PQ-LOOP REPEAT-CONTAINING PROTEIN 1"/>
    <property type="match status" value="1"/>
</dbReference>
<dbReference type="Proteomes" id="UP000311382">
    <property type="component" value="Unassembled WGS sequence"/>
</dbReference>
<dbReference type="EMBL" id="SOZI01000078">
    <property type="protein sequence ID" value="TNY20032.1"/>
    <property type="molecule type" value="Genomic_DNA"/>
</dbReference>
<keyword evidence="1" id="KW-0732">Signal</keyword>
<dbReference type="GO" id="GO:0005829">
    <property type="term" value="C:cytosol"/>
    <property type="evidence" value="ECO:0007669"/>
    <property type="project" value="GOC"/>
</dbReference>
<organism evidence="2 3">
    <name type="scientific">Rhodotorula diobovata</name>
    <dbReference type="NCBI Taxonomy" id="5288"/>
    <lineage>
        <taxon>Eukaryota</taxon>
        <taxon>Fungi</taxon>
        <taxon>Dikarya</taxon>
        <taxon>Basidiomycota</taxon>
        <taxon>Pucciniomycotina</taxon>
        <taxon>Microbotryomycetes</taxon>
        <taxon>Sporidiobolales</taxon>
        <taxon>Sporidiobolaceae</taxon>
        <taxon>Rhodotorula</taxon>
    </lineage>
</organism>
<feature type="signal peptide" evidence="1">
    <location>
        <begin position="1"/>
        <end position="21"/>
    </location>
</feature>
<sequence length="69" mass="7335">MGLVSVLAGVAMAIGPPLAYADQYVSICRKHDSRGFSLDVTGILIVANVTRCIYWLGEPRTRLSAVSPG</sequence>
<name>A0A5C5FV17_9BASI</name>
<evidence type="ECO:0000313" key="3">
    <source>
        <dbReference type="Proteomes" id="UP000311382"/>
    </source>
</evidence>
<dbReference type="GO" id="GO:0042147">
    <property type="term" value="P:retrograde transport, endosome to Golgi"/>
    <property type="evidence" value="ECO:0007669"/>
    <property type="project" value="TreeGrafter"/>
</dbReference>
<dbReference type="STRING" id="5288.A0A5C5FV17"/>
<evidence type="ECO:0000256" key="1">
    <source>
        <dbReference type="SAM" id="SignalP"/>
    </source>
</evidence>
<dbReference type="InterPro" id="IPR052241">
    <property type="entry name" value="SLC66/Scramblase_ANY1"/>
</dbReference>
<dbReference type="GO" id="GO:0005768">
    <property type="term" value="C:endosome"/>
    <property type="evidence" value="ECO:0007669"/>
    <property type="project" value="TreeGrafter"/>
</dbReference>
<dbReference type="GO" id="GO:0005802">
    <property type="term" value="C:trans-Golgi network"/>
    <property type="evidence" value="ECO:0007669"/>
    <property type="project" value="TreeGrafter"/>
</dbReference>
<comment type="caution">
    <text evidence="2">The sequence shown here is derived from an EMBL/GenBank/DDBJ whole genome shotgun (WGS) entry which is preliminary data.</text>
</comment>
<feature type="chain" id="PRO_5022719517" evidence="1">
    <location>
        <begin position="22"/>
        <end position="69"/>
    </location>
</feature>